<dbReference type="AlphaFoldDB" id="A0A0D1AQN9"/>
<dbReference type="Gene3D" id="1.10.1740.10">
    <property type="match status" value="1"/>
</dbReference>
<comment type="caution">
    <text evidence="8">The sequence shown here is derived from an EMBL/GenBank/DDBJ whole genome shotgun (WGS) entry which is preliminary data.</text>
</comment>
<dbReference type="InterPro" id="IPR013324">
    <property type="entry name" value="RNA_pol_sigma_r3/r4-like"/>
</dbReference>
<dbReference type="Pfam" id="PF08281">
    <property type="entry name" value="Sigma70_r4_2"/>
    <property type="match status" value="1"/>
</dbReference>
<dbReference type="SUPFAM" id="SSF88946">
    <property type="entry name" value="Sigma2 domain of RNA polymerase sigma factors"/>
    <property type="match status" value="1"/>
</dbReference>
<dbReference type="Pfam" id="PF04542">
    <property type="entry name" value="Sigma70_r2"/>
    <property type="match status" value="1"/>
</dbReference>
<dbReference type="RefSeq" id="WP_043030870.1">
    <property type="nucleotide sequence ID" value="NZ_JXSU01000004.1"/>
</dbReference>
<dbReference type="InterPro" id="IPR036388">
    <property type="entry name" value="WH-like_DNA-bd_sf"/>
</dbReference>
<dbReference type="InterPro" id="IPR013325">
    <property type="entry name" value="RNA_pol_sigma_r2"/>
</dbReference>
<evidence type="ECO:0000256" key="2">
    <source>
        <dbReference type="ARBA" id="ARBA00023015"/>
    </source>
</evidence>
<proteinExistence type="inferred from homology"/>
<dbReference type="PANTHER" id="PTHR43133">
    <property type="entry name" value="RNA POLYMERASE ECF-TYPE SIGMA FACTO"/>
    <property type="match status" value="1"/>
</dbReference>
<dbReference type="PATRIC" id="fig|1379739.3.peg.347"/>
<dbReference type="OrthoDB" id="2678696at2"/>
<keyword evidence="5" id="KW-0804">Transcription</keyword>
<sequence>MKIDEDNFIRQLKYRNSKALDFIVDEYSNLIFRIIRTVLNSNFHSQYVEECANDVFWSAWSNIDSFDEQKGNFKYWIAAISKYKAIDYKRKLFKQNNIESIDDHILCDDTSIENDFILNENKEEIFEAINYMKKKDREIFIRRYFLDEKVENIANAFGVNRNLIDKRLSRGRKFLKEKLILLKGEIL</sequence>
<keyword evidence="2" id="KW-0805">Transcription regulation</keyword>
<dbReference type="Gene3D" id="1.10.10.10">
    <property type="entry name" value="Winged helix-like DNA-binding domain superfamily/Winged helix DNA-binding domain"/>
    <property type="match status" value="1"/>
</dbReference>
<feature type="domain" description="RNA polymerase sigma-70 region 2" evidence="6">
    <location>
        <begin position="24"/>
        <end position="91"/>
    </location>
</feature>
<reference evidence="8 9" key="1">
    <citation type="submission" date="2014-06" db="EMBL/GenBank/DDBJ databases">
        <title>Genome characterization of distinct group I Clostridium botulinum lineages.</title>
        <authorList>
            <person name="Giordani F."/>
            <person name="Anselmo A."/>
            <person name="Fillo S."/>
            <person name="Palozzi A.M."/>
            <person name="Fortunato A."/>
            <person name="Gentile B."/>
            <person name="Ciammaruconi A."/>
            <person name="Anniballi F."/>
            <person name="De Medici D."/>
            <person name="Lista F."/>
        </authorList>
    </citation>
    <scope>NUCLEOTIDE SEQUENCE [LARGE SCALE GENOMIC DNA]</scope>
    <source>
        <strain evidence="8 9">B2 450</strain>
    </source>
</reference>
<name>A0A0D1AQN9_CLOBO</name>
<evidence type="ECO:0000256" key="4">
    <source>
        <dbReference type="ARBA" id="ARBA00023125"/>
    </source>
</evidence>
<dbReference type="InterPro" id="IPR013249">
    <property type="entry name" value="RNA_pol_sigma70_r4_t2"/>
</dbReference>
<evidence type="ECO:0000256" key="5">
    <source>
        <dbReference type="ARBA" id="ARBA00023163"/>
    </source>
</evidence>
<evidence type="ECO:0000256" key="3">
    <source>
        <dbReference type="ARBA" id="ARBA00023082"/>
    </source>
</evidence>
<feature type="domain" description="RNA polymerase sigma factor 70 region 4 type 2" evidence="7">
    <location>
        <begin position="123"/>
        <end position="175"/>
    </location>
</feature>
<dbReference type="EMBL" id="JXSU01000004">
    <property type="protein sequence ID" value="KIS25414.1"/>
    <property type="molecule type" value="Genomic_DNA"/>
</dbReference>
<dbReference type="InterPro" id="IPR007627">
    <property type="entry name" value="RNA_pol_sigma70_r2"/>
</dbReference>
<dbReference type="HOGENOM" id="CLU_047691_9_7_9"/>
<dbReference type="NCBIfam" id="TIGR02937">
    <property type="entry name" value="sigma70-ECF"/>
    <property type="match status" value="1"/>
</dbReference>
<comment type="similarity">
    <text evidence="1">Belongs to the sigma-70 factor family. ECF subfamily.</text>
</comment>
<accession>A0A0D1AQN9</accession>
<protein>
    <submittedName>
        <fullName evidence="8">RNA polymerase sigma70 factor</fullName>
    </submittedName>
</protein>
<gene>
    <name evidence="8" type="ORF">N495_00230</name>
</gene>
<dbReference type="SUPFAM" id="SSF88659">
    <property type="entry name" value="Sigma3 and sigma4 domains of RNA polymerase sigma factors"/>
    <property type="match status" value="1"/>
</dbReference>
<evidence type="ECO:0000259" key="7">
    <source>
        <dbReference type="Pfam" id="PF08281"/>
    </source>
</evidence>
<dbReference type="Proteomes" id="UP000032250">
    <property type="component" value="Unassembled WGS sequence"/>
</dbReference>
<dbReference type="InterPro" id="IPR014284">
    <property type="entry name" value="RNA_pol_sigma-70_dom"/>
</dbReference>
<dbReference type="PANTHER" id="PTHR43133:SF8">
    <property type="entry name" value="RNA POLYMERASE SIGMA FACTOR HI_1459-RELATED"/>
    <property type="match status" value="1"/>
</dbReference>
<evidence type="ECO:0000259" key="6">
    <source>
        <dbReference type="Pfam" id="PF04542"/>
    </source>
</evidence>
<dbReference type="GO" id="GO:0006352">
    <property type="term" value="P:DNA-templated transcription initiation"/>
    <property type="evidence" value="ECO:0007669"/>
    <property type="project" value="InterPro"/>
</dbReference>
<keyword evidence="4" id="KW-0238">DNA-binding</keyword>
<dbReference type="GO" id="GO:0003677">
    <property type="term" value="F:DNA binding"/>
    <property type="evidence" value="ECO:0007669"/>
    <property type="project" value="UniProtKB-KW"/>
</dbReference>
<evidence type="ECO:0000313" key="8">
    <source>
        <dbReference type="EMBL" id="KIS25414.1"/>
    </source>
</evidence>
<evidence type="ECO:0000313" key="9">
    <source>
        <dbReference type="Proteomes" id="UP000032250"/>
    </source>
</evidence>
<dbReference type="GO" id="GO:0016987">
    <property type="term" value="F:sigma factor activity"/>
    <property type="evidence" value="ECO:0007669"/>
    <property type="project" value="UniProtKB-KW"/>
</dbReference>
<dbReference type="InterPro" id="IPR039425">
    <property type="entry name" value="RNA_pol_sigma-70-like"/>
</dbReference>
<organism evidence="8 9">
    <name type="scientific">Clostridium botulinum B2 450</name>
    <dbReference type="NCBI Taxonomy" id="1379739"/>
    <lineage>
        <taxon>Bacteria</taxon>
        <taxon>Bacillati</taxon>
        <taxon>Bacillota</taxon>
        <taxon>Clostridia</taxon>
        <taxon>Eubacteriales</taxon>
        <taxon>Clostridiaceae</taxon>
        <taxon>Clostridium</taxon>
    </lineage>
</organism>
<keyword evidence="3" id="KW-0731">Sigma factor</keyword>
<evidence type="ECO:0000256" key="1">
    <source>
        <dbReference type="ARBA" id="ARBA00010641"/>
    </source>
</evidence>